<reference evidence="2 3" key="1">
    <citation type="journal article" date="2010" name="Proc. Natl. Acad. Sci. U.S.A.">
        <title>Insights into evolution of multicellular fungi from the assembled chromosomes of the mushroom Coprinopsis cinerea (Coprinus cinereus).</title>
        <authorList>
            <person name="Stajich J.E."/>
            <person name="Wilke S.K."/>
            <person name="Ahren D."/>
            <person name="Au C.H."/>
            <person name="Birren B.W."/>
            <person name="Borodovsky M."/>
            <person name="Burns C."/>
            <person name="Canback B."/>
            <person name="Casselton L.A."/>
            <person name="Cheng C.K."/>
            <person name="Deng J."/>
            <person name="Dietrich F.S."/>
            <person name="Fargo D.C."/>
            <person name="Farman M.L."/>
            <person name="Gathman A.C."/>
            <person name="Goldberg J."/>
            <person name="Guigo R."/>
            <person name="Hoegger P.J."/>
            <person name="Hooker J.B."/>
            <person name="Huggins A."/>
            <person name="James T.Y."/>
            <person name="Kamada T."/>
            <person name="Kilaru S."/>
            <person name="Kodira C."/>
            <person name="Kues U."/>
            <person name="Kupfer D."/>
            <person name="Kwan H.S."/>
            <person name="Lomsadze A."/>
            <person name="Li W."/>
            <person name="Lilly W.W."/>
            <person name="Ma L.J."/>
            <person name="Mackey A.J."/>
            <person name="Manning G."/>
            <person name="Martin F."/>
            <person name="Muraguchi H."/>
            <person name="Natvig D.O."/>
            <person name="Palmerini H."/>
            <person name="Ramesh M.A."/>
            <person name="Rehmeyer C.J."/>
            <person name="Roe B.A."/>
            <person name="Shenoy N."/>
            <person name="Stanke M."/>
            <person name="Ter-Hovhannisyan V."/>
            <person name="Tunlid A."/>
            <person name="Velagapudi R."/>
            <person name="Vision T.J."/>
            <person name="Zeng Q."/>
            <person name="Zolan M.E."/>
            <person name="Pukkila P.J."/>
        </authorList>
    </citation>
    <scope>NUCLEOTIDE SEQUENCE [LARGE SCALE GENOMIC DNA]</scope>
    <source>
        <strain evidence="3">Okayama-7 / 130 / ATCC MYA-4618 / FGSC 9003</strain>
    </source>
</reference>
<dbReference type="OrthoDB" id="1638493at2759"/>
<gene>
    <name evidence="2" type="ORF">CC1G_01147</name>
</gene>
<dbReference type="STRING" id="240176.A8NEN9"/>
<evidence type="ECO:0000313" key="3">
    <source>
        <dbReference type="Proteomes" id="UP000001861"/>
    </source>
</evidence>
<dbReference type="HOGENOM" id="CLU_477327_0_0_1"/>
<dbReference type="AlphaFoldDB" id="A8NEN9"/>
<evidence type="ECO:0008006" key="4">
    <source>
        <dbReference type="Google" id="ProtNLM"/>
    </source>
</evidence>
<organism evidence="2 3">
    <name type="scientific">Coprinopsis cinerea (strain Okayama-7 / 130 / ATCC MYA-4618 / FGSC 9003)</name>
    <name type="common">Inky cap fungus</name>
    <name type="synonym">Hormographiella aspergillata</name>
    <dbReference type="NCBI Taxonomy" id="240176"/>
    <lineage>
        <taxon>Eukaryota</taxon>
        <taxon>Fungi</taxon>
        <taxon>Dikarya</taxon>
        <taxon>Basidiomycota</taxon>
        <taxon>Agaricomycotina</taxon>
        <taxon>Agaricomycetes</taxon>
        <taxon>Agaricomycetidae</taxon>
        <taxon>Agaricales</taxon>
        <taxon>Agaricineae</taxon>
        <taxon>Psathyrellaceae</taxon>
        <taxon>Coprinopsis</taxon>
    </lineage>
</organism>
<dbReference type="eggNOG" id="ENOG502SCST">
    <property type="taxonomic scope" value="Eukaryota"/>
</dbReference>
<name>A8NEN9_COPC7</name>
<dbReference type="VEuPathDB" id="FungiDB:CC1G_01147"/>
<feature type="region of interest" description="Disordered" evidence="1">
    <location>
        <begin position="441"/>
        <end position="469"/>
    </location>
</feature>
<dbReference type="KEGG" id="cci:CC1G_01147"/>
<keyword evidence="3" id="KW-1185">Reference proteome</keyword>
<accession>A8NEN9</accession>
<feature type="region of interest" description="Disordered" evidence="1">
    <location>
        <begin position="483"/>
        <end position="524"/>
    </location>
</feature>
<dbReference type="OMA" id="EANANDW"/>
<evidence type="ECO:0000256" key="1">
    <source>
        <dbReference type="SAM" id="MobiDB-lite"/>
    </source>
</evidence>
<sequence>MSLTLSIHPMCDTLDMYGSPDPNSAYSLSGVVSIAVSSPYSIFEGRKTARLLLQSLSITFEGQSEIYTPNTGYSSVRLCSITRELAPEEPVELSNEGHEDDELPCKWDVVFNLATPGWLPASTYMGIEDIGIRYGLYATAKFINLETEQPTTFSLASLCTPFRSRIRSAESSRPITVRRFVLPPHIEQPEPTFINYLVKSRTASRDDAKAGIPAEILSKIQVLASVPETVSTEETIMPVTIRLRTKDLESVECKRLQVTEIGIDMIQQERCRHRPSSSYLARYPLPPREMQPPNLPLRDPHPMSNIYDVGLYVTKEHSESVCRSFTLLPAGESGKYKLADNNYAFANDADQGSNPTWFTMETRVPFCHVSRAKNDIEVEEWAGPAVIRPSSSSPLFSISHEISLSLTFTYDMPGSTEKAKERLNFAVPVCFGQYLPSSASIPGSPQVEGRNGRSASSLTLPPYSQLYDSNGERKIDYSIPLPRYTPKEEHAANTGDLALETSTSSGDKAESQLPIGEDVPLLAL</sequence>
<dbReference type="InParanoid" id="A8NEN9"/>
<dbReference type="EMBL" id="AACS02000002">
    <property type="protein sequence ID" value="EAU88774.2"/>
    <property type="molecule type" value="Genomic_DNA"/>
</dbReference>
<evidence type="ECO:0000313" key="2">
    <source>
        <dbReference type="EMBL" id="EAU88774.2"/>
    </source>
</evidence>
<proteinExistence type="predicted"/>
<comment type="caution">
    <text evidence="2">The sequence shown here is derived from an EMBL/GenBank/DDBJ whole genome shotgun (WGS) entry which is preliminary data.</text>
</comment>
<protein>
    <recommendedName>
        <fullName evidence="4">Arrestin-like N-terminal domain-containing protein</fullName>
    </recommendedName>
</protein>
<dbReference type="GeneID" id="6009578"/>
<dbReference type="Proteomes" id="UP000001861">
    <property type="component" value="Unassembled WGS sequence"/>
</dbReference>
<dbReference type="RefSeq" id="XP_001833085.2">
    <property type="nucleotide sequence ID" value="XM_001833033.2"/>
</dbReference>